<organism evidence="1 2">
    <name type="scientific">Cerrena zonata</name>
    <dbReference type="NCBI Taxonomy" id="2478898"/>
    <lineage>
        <taxon>Eukaryota</taxon>
        <taxon>Fungi</taxon>
        <taxon>Dikarya</taxon>
        <taxon>Basidiomycota</taxon>
        <taxon>Agaricomycotina</taxon>
        <taxon>Agaricomycetes</taxon>
        <taxon>Polyporales</taxon>
        <taxon>Cerrenaceae</taxon>
        <taxon>Cerrena</taxon>
    </lineage>
</organism>
<protein>
    <submittedName>
        <fullName evidence="1">Uncharacterized protein</fullName>
    </submittedName>
</protein>
<keyword evidence="2" id="KW-1185">Reference proteome</keyword>
<proteinExistence type="predicted"/>
<dbReference type="Proteomes" id="UP001385951">
    <property type="component" value="Unassembled WGS sequence"/>
</dbReference>
<evidence type="ECO:0000313" key="2">
    <source>
        <dbReference type="Proteomes" id="UP001385951"/>
    </source>
</evidence>
<comment type="caution">
    <text evidence="1">The sequence shown here is derived from an EMBL/GenBank/DDBJ whole genome shotgun (WGS) entry which is preliminary data.</text>
</comment>
<name>A0AAW0G3L8_9APHY</name>
<reference evidence="1 2" key="1">
    <citation type="submission" date="2022-09" db="EMBL/GenBank/DDBJ databases">
        <authorList>
            <person name="Palmer J.M."/>
        </authorList>
    </citation>
    <scope>NUCLEOTIDE SEQUENCE [LARGE SCALE GENOMIC DNA]</scope>
    <source>
        <strain evidence="1 2">DSM 7382</strain>
    </source>
</reference>
<dbReference type="EMBL" id="JASBNA010000018">
    <property type="protein sequence ID" value="KAK7685909.1"/>
    <property type="molecule type" value="Genomic_DNA"/>
</dbReference>
<dbReference type="AlphaFoldDB" id="A0AAW0G3L8"/>
<gene>
    <name evidence="1" type="ORF">QCA50_010716</name>
</gene>
<evidence type="ECO:0000313" key="1">
    <source>
        <dbReference type="EMBL" id="KAK7685909.1"/>
    </source>
</evidence>
<sequence length="177" mass="20607">MPLVADCSINSVPSQYRPGVTFKEAFKAPSLQILPGILDFVHYQDLSPPYPPRLRFGFLLKPRDLVNLLASELNYPCPKEDYENWIAWNQHARETIQAHIASQLGRGLKLDYQCIACEGKIHWCLTICTNYNRFETKAMRYVAAFLRHWLAGKGVTVDPAMWYMDCDEIYCFWRNRL</sequence>
<accession>A0AAW0G3L8</accession>